<evidence type="ECO:0000256" key="1">
    <source>
        <dbReference type="SAM" id="MobiDB-lite"/>
    </source>
</evidence>
<feature type="compositionally biased region" description="Basic residues" evidence="1">
    <location>
        <begin position="55"/>
        <end position="64"/>
    </location>
</feature>
<dbReference type="Proteomes" id="UP001066276">
    <property type="component" value="Chromosome 9"/>
</dbReference>
<reference evidence="2" key="1">
    <citation type="journal article" date="2022" name="bioRxiv">
        <title>Sequencing and chromosome-scale assembly of the giantPleurodeles waltlgenome.</title>
        <authorList>
            <person name="Brown T."/>
            <person name="Elewa A."/>
            <person name="Iarovenko S."/>
            <person name="Subramanian E."/>
            <person name="Araus A.J."/>
            <person name="Petzold A."/>
            <person name="Susuki M."/>
            <person name="Suzuki K.-i.T."/>
            <person name="Hayashi T."/>
            <person name="Toyoda A."/>
            <person name="Oliveira C."/>
            <person name="Osipova E."/>
            <person name="Leigh N.D."/>
            <person name="Simon A."/>
            <person name="Yun M.H."/>
        </authorList>
    </citation>
    <scope>NUCLEOTIDE SEQUENCE</scope>
    <source>
        <strain evidence="2">20211129_DDA</strain>
        <tissue evidence="2">Liver</tissue>
    </source>
</reference>
<feature type="compositionally biased region" description="Basic and acidic residues" evidence="1">
    <location>
        <begin position="65"/>
        <end position="75"/>
    </location>
</feature>
<feature type="region of interest" description="Disordered" evidence="1">
    <location>
        <begin position="1"/>
        <end position="171"/>
    </location>
</feature>
<protein>
    <submittedName>
        <fullName evidence="2">Uncharacterized protein</fullName>
    </submittedName>
</protein>
<keyword evidence="3" id="KW-1185">Reference proteome</keyword>
<comment type="caution">
    <text evidence="2">The sequence shown here is derived from an EMBL/GenBank/DDBJ whole genome shotgun (WGS) entry which is preliminary data.</text>
</comment>
<feature type="compositionally biased region" description="Polar residues" evidence="1">
    <location>
        <begin position="1"/>
        <end position="11"/>
    </location>
</feature>
<feature type="compositionally biased region" description="Polar residues" evidence="1">
    <location>
        <begin position="114"/>
        <end position="128"/>
    </location>
</feature>
<name>A0AAV7N430_PLEWA</name>
<feature type="compositionally biased region" description="Gly residues" evidence="1">
    <location>
        <begin position="132"/>
        <end position="141"/>
    </location>
</feature>
<accession>A0AAV7N430</accession>
<gene>
    <name evidence="2" type="ORF">NDU88_008118</name>
</gene>
<evidence type="ECO:0000313" key="2">
    <source>
        <dbReference type="EMBL" id="KAJ1110772.1"/>
    </source>
</evidence>
<proteinExistence type="predicted"/>
<evidence type="ECO:0000313" key="3">
    <source>
        <dbReference type="Proteomes" id="UP001066276"/>
    </source>
</evidence>
<dbReference type="EMBL" id="JANPWB010000013">
    <property type="protein sequence ID" value="KAJ1110772.1"/>
    <property type="molecule type" value="Genomic_DNA"/>
</dbReference>
<dbReference type="AlphaFoldDB" id="A0AAV7N430"/>
<sequence length="221" mass="24715">MHKLCQWNSVKKTGGNGKPAKKDPASKGPLSGPPDRETQVRQNPQTKKMDGQRGRCQRKTPFRPHRQETEKREPWSQRPKRKDYSHFCHLLEQSRQEPLDQGNRGKGVKKTQRPRTGQGISPQCTQSEEPGGVEGKLGIPGGSKEIHCRNTPSIANQRKHRRNQNELQGGREHLTQEIRLMVQNTLNVNGLQPEEMKGVGDDAAGEEIEGIGPGAELAYVV</sequence>
<organism evidence="2 3">
    <name type="scientific">Pleurodeles waltl</name>
    <name type="common">Iberian ribbed newt</name>
    <dbReference type="NCBI Taxonomy" id="8319"/>
    <lineage>
        <taxon>Eukaryota</taxon>
        <taxon>Metazoa</taxon>
        <taxon>Chordata</taxon>
        <taxon>Craniata</taxon>
        <taxon>Vertebrata</taxon>
        <taxon>Euteleostomi</taxon>
        <taxon>Amphibia</taxon>
        <taxon>Batrachia</taxon>
        <taxon>Caudata</taxon>
        <taxon>Salamandroidea</taxon>
        <taxon>Salamandridae</taxon>
        <taxon>Pleurodelinae</taxon>
        <taxon>Pleurodeles</taxon>
    </lineage>
</organism>